<dbReference type="GO" id="GO:0019706">
    <property type="term" value="F:protein-cysteine S-palmitoyltransferase activity"/>
    <property type="evidence" value="ECO:0000318"/>
    <property type="project" value="GO_Central"/>
</dbReference>
<accession>A0C9L1</accession>
<evidence type="ECO:0000256" key="10">
    <source>
        <dbReference type="RuleBase" id="RU079119"/>
    </source>
</evidence>
<proteinExistence type="inferred from homology"/>
<feature type="transmembrane region" description="Helical" evidence="10">
    <location>
        <begin position="203"/>
        <end position="229"/>
    </location>
</feature>
<keyword evidence="2 10" id="KW-0808">Transferase</keyword>
<dbReference type="EC" id="2.3.1.225" evidence="10"/>
<dbReference type="PROSITE" id="PS50216">
    <property type="entry name" value="DHHC"/>
    <property type="match status" value="1"/>
</dbReference>
<keyword evidence="14" id="KW-1185">Reference proteome</keyword>
<feature type="region of interest" description="Disordered" evidence="11">
    <location>
        <begin position="355"/>
        <end position="374"/>
    </location>
</feature>
<keyword evidence="7" id="KW-0449">Lipoprotein</keyword>
<evidence type="ECO:0000256" key="4">
    <source>
        <dbReference type="ARBA" id="ARBA00022989"/>
    </source>
</evidence>
<sequence length="424" mass="50272">MKIQSTEYRVPYYQVYRGNSKHCLQGRVVMGYSRIMFLFTFIYLNVISLLQLLRIGPEKRVFDVELALILLTDTFMILTVFRDPGRIPRINSQVQKYSDCYLIPHKQRYGGEVLVVNQNKVHELKFCDPCQIYKTRSTAHCRRCDNCVEGFDHHCLWLGQCIGQRNYCTFYLFITFLTITQILCICVQIKHILSLSDVRRIEFIIYCILTIGLFVFATYLFLIHTYFILINKTTYEYLTTNSFVVNHHMLYFYQGDGSLFPRRLIRFTQSIWEKLLKPNRILFQSLDSKVINPIMQVYHDVPSYIEQQRRQQQLQFQMNDTLMKIILEDKTKTYQSELCSDKKMVVNQEFLKGDSEQNSEHLNQLSQECSQRGEQKDLKMYGVPKSSHVNQRDRSVKQTQSGRSKQYDKLNKDVNEIQLIDKLD</sequence>
<evidence type="ECO:0000256" key="7">
    <source>
        <dbReference type="ARBA" id="ARBA00023288"/>
    </source>
</evidence>
<feature type="transmembrane region" description="Helical" evidence="10">
    <location>
        <begin position="170"/>
        <end position="191"/>
    </location>
</feature>
<dbReference type="Proteomes" id="UP000000600">
    <property type="component" value="Unassembled WGS sequence"/>
</dbReference>
<dbReference type="InParanoid" id="A0C9L1"/>
<keyword evidence="8 10" id="KW-0012">Acyltransferase</keyword>
<dbReference type="OMA" id="YFILINK"/>
<comment type="similarity">
    <text evidence="10">Belongs to the DHHC palmitoyltransferase family.</text>
</comment>
<dbReference type="PANTHER" id="PTHR22883">
    <property type="entry name" value="ZINC FINGER DHHC DOMAIN CONTAINING PROTEIN"/>
    <property type="match status" value="1"/>
</dbReference>
<evidence type="ECO:0000256" key="1">
    <source>
        <dbReference type="ARBA" id="ARBA00004127"/>
    </source>
</evidence>
<dbReference type="RefSeq" id="XP_001434875.1">
    <property type="nucleotide sequence ID" value="XM_001434838.1"/>
</dbReference>
<dbReference type="Pfam" id="PF01529">
    <property type="entry name" value="DHHC"/>
    <property type="match status" value="1"/>
</dbReference>
<organism evidence="13 14">
    <name type="scientific">Paramecium tetraurelia</name>
    <dbReference type="NCBI Taxonomy" id="5888"/>
    <lineage>
        <taxon>Eukaryota</taxon>
        <taxon>Sar</taxon>
        <taxon>Alveolata</taxon>
        <taxon>Ciliophora</taxon>
        <taxon>Intramacronucleata</taxon>
        <taxon>Oligohymenophorea</taxon>
        <taxon>Peniculida</taxon>
        <taxon>Parameciidae</taxon>
        <taxon>Paramecium</taxon>
    </lineage>
</organism>
<dbReference type="HOGENOM" id="CLU_654638_0_0_1"/>
<dbReference type="GO" id="GO:0005783">
    <property type="term" value="C:endoplasmic reticulum"/>
    <property type="evidence" value="ECO:0000318"/>
    <property type="project" value="GO_Central"/>
</dbReference>
<evidence type="ECO:0000256" key="3">
    <source>
        <dbReference type="ARBA" id="ARBA00022692"/>
    </source>
</evidence>
<evidence type="ECO:0000256" key="9">
    <source>
        <dbReference type="ARBA" id="ARBA00048048"/>
    </source>
</evidence>
<keyword evidence="6" id="KW-0564">Palmitate</keyword>
<evidence type="ECO:0000256" key="8">
    <source>
        <dbReference type="ARBA" id="ARBA00023315"/>
    </source>
</evidence>
<evidence type="ECO:0000313" key="13">
    <source>
        <dbReference type="EMBL" id="CAK67478.1"/>
    </source>
</evidence>
<dbReference type="AlphaFoldDB" id="A0C9L1"/>
<dbReference type="InterPro" id="IPR001594">
    <property type="entry name" value="Palmitoyltrfase_DHHC"/>
</dbReference>
<dbReference type="OrthoDB" id="296390at2759"/>
<dbReference type="eggNOG" id="KOG1311">
    <property type="taxonomic scope" value="Eukaryota"/>
</dbReference>
<reference evidence="13 14" key="1">
    <citation type="journal article" date="2006" name="Nature">
        <title>Global trends of whole-genome duplications revealed by the ciliate Paramecium tetraurelia.</title>
        <authorList>
            <consortium name="Genoscope"/>
            <person name="Aury J.-M."/>
            <person name="Jaillon O."/>
            <person name="Duret L."/>
            <person name="Noel B."/>
            <person name="Jubin C."/>
            <person name="Porcel B.M."/>
            <person name="Segurens B."/>
            <person name="Daubin V."/>
            <person name="Anthouard V."/>
            <person name="Aiach N."/>
            <person name="Arnaiz O."/>
            <person name="Billaut A."/>
            <person name="Beisson J."/>
            <person name="Blanc I."/>
            <person name="Bouhouche K."/>
            <person name="Camara F."/>
            <person name="Duharcourt S."/>
            <person name="Guigo R."/>
            <person name="Gogendeau D."/>
            <person name="Katinka M."/>
            <person name="Keller A.-M."/>
            <person name="Kissmehl R."/>
            <person name="Klotz C."/>
            <person name="Koll F."/>
            <person name="Le Moue A."/>
            <person name="Lepere C."/>
            <person name="Malinsky S."/>
            <person name="Nowacki M."/>
            <person name="Nowak J.K."/>
            <person name="Plattner H."/>
            <person name="Poulain J."/>
            <person name="Ruiz F."/>
            <person name="Serrano V."/>
            <person name="Zagulski M."/>
            <person name="Dessen P."/>
            <person name="Betermier M."/>
            <person name="Weissenbach J."/>
            <person name="Scarpelli C."/>
            <person name="Schachter V."/>
            <person name="Sperling L."/>
            <person name="Meyer E."/>
            <person name="Cohen J."/>
            <person name="Wincker P."/>
        </authorList>
    </citation>
    <scope>NUCLEOTIDE SEQUENCE [LARGE SCALE GENOMIC DNA]</scope>
    <source>
        <strain evidence="13 14">Stock d4-2</strain>
    </source>
</reference>
<comment type="subcellular location">
    <subcellularLocation>
        <location evidence="1">Endomembrane system</location>
        <topology evidence="1">Multi-pass membrane protein</topology>
    </subcellularLocation>
</comment>
<feature type="compositionally biased region" description="Polar residues" evidence="11">
    <location>
        <begin position="360"/>
        <end position="370"/>
    </location>
</feature>
<dbReference type="PANTHER" id="PTHR22883:SF43">
    <property type="entry name" value="PALMITOYLTRANSFERASE APP"/>
    <property type="match status" value="1"/>
</dbReference>
<protein>
    <recommendedName>
        <fullName evidence="10">Palmitoyltransferase</fullName>
        <ecNumber evidence="10">2.3.1.225</ecNumber>
    </recommendedName>
</protein>
<evidence type="ECO:0000256" key="6">
    <source>
        <dbReference type="ARBA" id="ARBA00023139"/>
    </source>
</evidence>
<keyword evidence="5 10" id="KW-0472">Membrane</keyword>
<dbReference type="GO" id="GO:0005794">
    <property type="term" value="C:Golgi apparatus"/>
    <property type="evidence" value="ECO:0000318"/>
    <property type="project" value="GO_Central"/>
</dbReference>
<evidence type="ECO:0000256" key="2">
    <source>
        <dbReference type="ARBA" id="ARBA00022679"/>
    </source>
</evidence>
<dbReference type="GeneID" id="5020660"/>
<name>A0C9L1_PARTE</name>
<dbReference type="KEGG" id="ptm:GSPATT00006784001"/>
<feature type="domain" description="Palmitoyltransferase DHHC" evidence="12">
    <location>
        <begin position="122"/>
        <end position="239"/>
    </location>
</feature>
<feature type="transmembrane region" description="Helical" evidence="10">
    <location>
        <begin position="35"/>
        <end position="55"/>
    </location>
</feature>
<comment type="catalytic activity">
    <reaction evidence="9 10">
        <text>L-cysteinyl-[protein] + hexadecanoyl-CoA = S-hexadecanoyl-L-cysteinyl-[protein] + CoA</text>
        <dbReference type="Rhea" id="RHEA:36683"/>
        <dbReference type="Rhea" id="RHEA-COMP:10131"/>
        <dbReference type="Rhea" id="RHEA-COMP:11032"/>
        <dbReference type="ChEBI" id="CHEBI:29950"/>
        <dbReference type="ChEBI" id="CHEBI:57287"/>
        <dbReference type="ChEBI" id="CHEBI:57379"/>
        <dbReference type="ChEBI" id="CHEBI:74151"/>
        <dbReference type="EC" id="2.3.1.225"/>
    </reaction>
</comment>
<feature type="region of interest" description="Disordered" evidence="11">
    <location>
        <begin position="382"/>
        <end position="410"/>
    </location>
</feature>
<evidence type="ECO:0000259" key="12">
    <source>
        <dbReference type="Pfam" id="PF01529"/>
    </source>
</evidence>
<gene>
    <name evidence="13" type="ORF">GSPATT00006784001</name>
</gene>
<dbReference type="EMBL" id="CT868052">
    <property type="protein sequence ID" value="CAK67478.1"/>
    <property type="molecule type" value="Genomic_DNA"/>
</dbReference>
<dbReference type="InterPro" id="IPR039859">
    <property type="entry name" value="PFA4/ZDH16/20/ERF2-like"/>
</dbReference>
<evidence type="ECO:0000256" key="11">
    <source>
        <dbReference type="SAM" id="MobiDB-lite"/>
    </source>
</evidence>
<keyword evidence="4 10" id="KW-1133">Transmembrane helix</keyword>
<dbReference type="GO" id="GO:0006612">
    <property type="term" value="P:protein targeting to membrane"/>
    <property type="evidence" value="ECO:0000318"/>
    <property type="project" value="GO_Central"/>
</dbReference>
<dbReference type="STRING" id="5888.A0C9L1"/>
<evidence type="ECO:0000256" key="5">
    <source>
        <dbReference type="ARBA" id="ARBA00023136"/>
    </source>
</evidence>
<feature type="transmembrane region" description="Helical" evidence="10">
    <location>
        <begin position="61"/>
        <end position="81"/>
    </location>
</feature>
<keyword evidence="3 10" id="KW-0812">Transmembrane</keyword>
<evidence type="ECO:0000313" key="14">
    <source>
        <dbReference type="Proteomes" id="UP000000600"/>
    </source>
</evidence>
<comment type="domain">
    <text evidence="10">The DHHC domain is required for palmitoyltransferase activity.</text>
</comment>